<dbReference type="KEGG" id="bac:BamMC406_3261"/>
<organism evidence="1 2">
    <name type="scientific">Burkholderia ambifaria (strain MC40-6)</name>
    <dbReference type="NCBI Taxonomy" id="398577"/>
    <lineage>
        <taxon>Bacteria</taxon>
        <taxon>Pseudomonadati</taxon>
        <taxon>Pseudomonadota</taxon>
        <taxon>Betaproteobacteria</taxon>
        <taxon>Burkholderiales</taxon>
        <taxon>Burkholderiaceae</taxon>
        <taxon>Burkholderia</taxon>
        <taxon>Burkholderia cepacia complex</taxon>
    </lineage>
</organism>
<dbReference type="OrthoDB" id="9095495at2"/>
<accession>B1YYC7</accession>
<name>B1YYC7_BURA4</name>
<evidence type="ECO:0000313" key="1">
    <source>
        <dbReference type="EMBL" id="ACB65733.1"/>
    </source>
</evidence>
<proteinExistence type="predicted"/>
<dbReference type="Gene3D" id="2.60.120.200">
    <property type="match status" value="1"/>
</dbReference>
<dbReference type="Proteomes" id="UP000001680">
    <property type="component" value="Chromosome 2"/>
</dbReference>
<sequence>MIVCWRLRYVPDPTGVAAVTELYRNGKRVFGERGLPNIYEGDARPYRKMGIYKWAWLTGPGNVMHRAISFGPVVLSRKTAHRPDGD</sequence>
<dbReference type="AlphaFoldDB" id="B1YYC7"/>
<dbReference type="EMBL" id="CP001026">
    <property type="protein sequence ID" value="ACB65733.1"/>
    <property type="molecule type" value="Genomic_DNA"/>
</dbReference>
<protein>
    <submittedName>
        <fullName evidence="1">Uncharacterized protein</fullName>
    </submittedName>
</protein>
<reference evidence="2" key="1">
    <citation type="submission" date="2008-04" db="EMBL/GenBank/DDBJ databases">
        <title>Complete sequence of chromosome 2 of Burkholderia ambifaria MC40-6.</title>
        <authorList>
            <person name="Copeland A."/>
            <person name="Lucas S."/>
            <person name="Lapidus A."/>
            <person name="Glavina del Rio T."/>
            <person name="Dalin E."/>
            <person name="Tice H."/>
            <person name="Pitluck S."/>
            <person name="Chain P."/>
            <person name="Malfatti S."/>
            <person name="Shin M."/>
            <person name="Vergez L."/>
            <person name="Lang D."/>
            <person name="Schmutz J."/>
            <person name="Larimer F."/>
            <person name="Land M."/>
            <person name="Hauser L."/>
            <person name="Kyrpides N."/>
            <person name="Lykidis A."/>
            <person name="Ramette A."/>
            <person name="Konstantinidis K."/>
            <person name="Tiedje J."/>
            <person name="Richardson P."/>
        </authorList>
    </citation>
    <scope>NUCLEOTIDE SEQUENCE [LARGE SCALE GENOMIC DNA]</scope>
    <source>
        <strain evidence="2">MC40-6</strain>
    </source>
</reference>
<evidence type="ECO:0000313" key="2">
    <source>
        <dbReference type="Proteomes" id="UP000001680"/>
    </source>
</evidence>
<dbReference type="RefSeq" id="WP_012365172.1">
    <property type="nucleotide sequence ID" value="NC_010552.1"/>
</dbReference>
<gene>
    <name evidence="1" type="ordered locus">BamMC406_3261</name>
</gene>
<dbReference type="HOGENOM" id="CLU_2491782_0_0_4"/>